<dbReference type="EMBL" id="KN833737">
    <property type="protein sequence ID" value="KIK22640.1"/>
    <property type="molecule type" value="Genomic_DNA"/>
</dbReference>
<dbReference type="HOGENOM" id="CLU_017397_0_0_1"/>
<feature type="compositionally biased region" description="Low complexity" evidence="1">
    <location>
        <begin position="597"/>
        <end position="609"/>
    </location>
</feature>
<dbReference type="STRING" id="765257.A0A0C9YCU1"/>
<feature type="region of interest" description="Disordered" evidence="1">
    <location>
        <begin position="763"/>
        <end position="796"/>
    </location>
</feature>
<dbReference type="SMART" id="SM01272">
    <property type="entry name" value="LsmAD"/>
    <property type="match status" value="1"/>
</dbReference>
<feature type="compositionally biased region" description="Low complexity" evidence="1">
    <location>
        <begin position="466"/>
        <end position="500"/>
    </location>
</feature>
<dbReference type="OrthoDB" id="2275718at2759"/>
<feature type="region of interest" description="Disordered" evidence="1">
    <location>
        <begin position="448"/>
        <end position="623"/>
    </location>
</feature>
<reference evidence="4" key="2">
    <citation type="submission" date="2015-01" db="EMBL/GenBank/DDBJ databases">
        <title>Evolutionary Origins and Diversification of the Mycorrhizal Mutualists.</title>
        <authorList>
            <consortium name="DOE Joint Genome Institute"/>
            <consortium name="Mycorrhizal Genomics Consortium"/>
            <person name="Kohler A."/>
            <person name="Kuo A."/>
            <person name="Nagy L.G."/>
            <person name="Floudas D."/>
            <person name="Copeland A."/>
            <person name="Barry K.W."/>
            <person name="Cichocki N."/>
            <person name="Veneault-Fourrey C."/>
            <person name="LaButti K."/>
            <person name="Lindquist E.A."/>
            <person name="Lipzen A."/>
            <person name="Lundell T."/>
            <person name="Morin E."/>
            <person name="Murat C."/>
            <person name="Riley R."/>
            <person name="Ohm R."/>
            <person name="Sun H."/>
            <person name="Tunlid A."/>
            <person name="Henrissat B."/>
            <person name="Grigoriev I.V."/>
            <person name="Hibbett D.S."/>
            <person name="Martin F."/>
        </authorList>
    </citation>
    <scope>NUCLEOTIDE SEQUENCE [LARGE SCALE GENOMIC DNA]</scope>
    <source>
        <strain evidence="4">441</strain>
    </source>
</reference>
<gene>
    <name evidence="3" type="ORF">PISMIDRAFT_11493</name>
</gene>
<feature type="compositionally biased region" description="Low complexity" evidence="1">
    <location>
        <begin position="319"/>
        <end position="332"/>
    </location>
</feature>
<feature type="region of interest" description="Disordered" evidence="1">
    <location>
        <begin position="814"/>
        <end position="840"/>
    </location>
</feature>
<feature type="compositionally biased region" description="Polar residues" evidence="1">
    <location>
        <begin position="550"/>
        <end position="566"/>
    </location>
</feature>
<evidence type="ECO:0000313" key="3">
    <source>
        <dbReference type="EMBL" id="KIK22640.1"/>
    </source>
</evidence>
<organism evidence="3 4">
    <name type="scientific">Pisolithus microcarpus 441</name>
    <dbReference type="NCBI Taxonomy" id="765257"/>
    <lineage>
        <taxon>Eukaryota</taxon>
        <taxon>Fungi</taxon>
        <taxon>Dikarya</taxon>
        <taxon>Basidiomycota</taxon>
        <taxon>Agaricomycotina</taxon>
        <taxon>Agaricomycetes</taxon>
        <taxon>Agaricomycetidae</taxon>
        <taxon>Boletales</taxon>
        <taxon>Sclerodermatineae</taxon>
        <taxon>Pisolithaceae</taxon>
        <taxon>Pisolithus</taxon>
    </lineage>
</organism>
<dbReference type="GO" id="GO:0010494">
    <property type="term" value="C:cytoplasmic stress granule"/>
    <property type="evidence" value="ECO:0007669"/>
    <property type="project" value="TreeGrafter"/>
</dbReference>
<feature type="region of interest" description="Disordered" evidence="1">
    <location>
        <begin position="137"/>
        <end position="175"/>
    </location>
</feature>
<feature type="region of interest" description="Disordered" evidence="1">
    <location>
        <begin position="311"/>
        <end position="408"/>
    </location>
</feature>
<dbReference type="GO" id="GO:0003729">
    <property type="term" value="F:mRNA binding"/>
    <property type="evidence" value="ECO:0007669"/>
    <property type="project" value="TreeGrafter"/>
</dbReference>
<feature type="compositionally biased region" description="Low complexity" evidence="1">
    <location>
        <begin position="506"/>
        <end position="520"/>
    </location>
</feature>
<sequence length="840" mass="88409">MATSRAKTQKREPATRRTQAWTGARASPTFSPANPPARLPNGPPPSNQGAFPPLAGANGSRAQDPPQPQPQDRIVQSLTGLIVRPPPSLLPPSQIAVQGTTITLTTKGGLRYEGAVSSTGPEGDKQGITLKDVKEISKPGTPLKDTLFLPSSSIDTWQSGPADAKVPNGDSFRTDAEISNKAKLARERELQAWKSPEDASSGAAAVHEGLGDEATFGPGAGANVSWDQFAVNEQMFGVTTSFNEEFYTTKLDRNAPDFKEREKKAQRIASEIMGSTTNNPHLAEERGLAIDDSGINEEDKYGAVVRGANAYVPPGARRQPQQTAGASTTTGTPPKPEIPKVSVNGPDGNVVTGQKETTPPTAKSTSPAPSTSSATKPPADPVPAFRDFVTNERQRLTQKKQALVKSEMDKRKAELIKFSQTFKLNKPIPDDLVSILAKDEEKQRLIREKASHDAGSVTARAIGTPATLSTSSSASRMPQVPAKVVAEAARKAASPANVPTKPAPSTPAATSAKLPALKPAEAGKTNGKVAGMYIQPIPPFKGSKARSPAPQANGSASNTAVPTSPTSAANRLNANASSFRPNPKANAFTPGPTSPIPSAASASASASPKPKAEESSPATPNPFFGPKVVLKKGLGLVNVKDEFNPFKSNKDAEAGSVSAIWPYSGKRYSHMFPNVQHQTPQQPTSMAPPGPPPVAHPVYEEGEQRFVYIPYYHGQHVMHGMAPPPPGAYVSSPFMQPMPYPPGMPPNGQPMYAASPMQMPPPQYMPPPGTYPPPPNGAGPRPSMPPTPTPMHAHPYYHQSPQLQHAVPYPMMIPPGGPGGPPHPYEGGPAPPPMGGVGHA</sequence>
<name>A0A0C9YCU1_9AGAM</name>
<dbReference type="Proteomes" id="UP000054018">
    <property type="component" value="Unassembled WGS sequence"/>
</dbReference>
<evidence type="ECO:0000256" key="1">
    <source>
        <dbReference type="SAM" id="MobiDB-lite"/>
    </source>
</evidence>
<dbReference type="Pfam" id="PF06741">
    <property type="entry name" value="LsmAD"/>
    <property type="match status" value="1"/>
</dbReference>
<dbReference type="AlphaFoldDB" id="A0A0C9YCU1"/>
<feature type="region of interest" description="Disordered" evidence="1">
    <location>
        <begin position="1"/>
        <end position="73"/>
    </location>
</feature>
<feature type="compositionally biased region" description="Pro residues" evidence="1">
    <location>
        <begin position="763"/>
        <end position="789"/>
    </location>
</feature>
<feature type="compositionally biased region" description="Low complexity" evidence="1">
    <location>
        <begin position="357"/>
        <end position="377"/>
    </location>
</feature>
<dbReference type="InterPro" id="IPR009604">
    <property type="entry name" value="LsmAD_domain"/>
</dbReference>
<dbReference type="InterPro" id="IPR045117">
    <property type="entry name" value="ATXN2-like"/>
</dbReference>
<dbReference type="PANTHER" id="PTHR12854">
    <property type="entry name" value="ATAXIN 2-RELATED"/>
    <property type="match status" value="1"/>
</dbReference>
<keyword evidence="4" id="KW-1185">Reference proteome</keyword>
<accession>A0A0C9YCU1</accession>
<feature type="compositionally biased region" description="Polar residues" evidence="1">
    <location>
        <begin position="149"/>
        <end position="159"/>
    </location>
</feature>
<dbReference type="PANTHER" id="PTHR12854:SF7">
    <property type="entry name" value="ATAXIN-2 HOMOLOG"/>
    <property type="match status" value="1"/>
</dbReference>
<evidence type="ECO:0000313" key="4">
    <source>
        <dbReference type="Proteomes" id="UP000054018"/>
    </source>
</evidence>
<feature type="compositionally biased region" description="Low complexity" evidence="1">
    <location>
        <begin position="567"/>
        <end position="578"/>
    </location>
</feature>
<dbReference type="GO" id="GO:0034063">
    <property type="term" value="P:stress granule assembly"/>
    <property type="evidence" value="ECO:0007669"/>
    <property type="project" value="TreeGrafter"/>
</dbReference>
<reference evidence="3 4" key="1">
    <citation type="submission" date="2014-04" db="EMBL/GenBank/DDBJ databases">
        <authorList>
            <consortium name="DOE Joint Genome Institute"/>
            <person name="Kuo A."/>
            <person name="Kohler A."/>
            <person name="Costa M.D."/>
            <person name="Nagy L.G."/>
            <person name="Floudas D."/>
            <person name="Copeland A."/>
            <person name="Barry K.W."/>
            <person name="Cichocki N."/>
            <person name="Veneault-Fourrey C."/>
            <person name="LaButti K."/>
            <person name="Lindquist E.A."/>
            <person name="Lipzen A."/>
            <person name="Lundell T."/>
            <person name="Morin E."/>
            <person name="Murat C."/>
            <person name="Sun H."/>
            <person name="Tunlid A."/>
            <person name="Henrissat B."/>
            <person name="Grigoriev I.V."/>
            <person name="Hibbett D.S."/>
            <person name="Martin F."/>
            <person name="Nordberg H.P."/>
            <person name="Cantor M.N."/>
            <person name="Hua S.X."/>
        </authorList>
    </citation>
    <scope>NUCLEOTIDE SEQUENCE [LARGE SCALE GENOMIC DNA]</scope>
    <source>
        <strain evidence="3 4">441</strain>
    </source>
</reference>
<feature type="domain" description="LsmAD" evidence="2">
    <location>
        <begin position="236"/>
        <end position="307"/>
    </location>
</feature>
<evidence type="ECO:0000259" key="2">
    <source>
        <dbReference type="SMART" id="SM01272"/>
    </source>
</evidence>
<proteinExistence type="predicted"/>
<feature type="compositionally biased region" description="Pro residues" evidence="1">
    <location>
        <begin position="33"/>
        <end position="46"/>
    </location>
</feature>
<protein>
    <recommendedName>
        <fullName evidence="2">LsmAD domain-containing protein</fullName>
    </recommendedName>
</protein>
<feature type="compositionally biased region" description="Pro residues" evidence="1">
    <location>
        <begin position="814"/>
        <end position="834"/>
    </location>
</feature>